<dbReference type="Proteomes" id="UP000823674">
    <property type="component" value="Chromosome A07"/>
</dbReference>
<protein>
    <submittedName>
        <fullName evidence="2">Uncharacterized protein</fullName>
    </submittedName>
</protein>
<dbReference type="EMBL" id="JADBGQ010000009">
    <property type="protein sequence ID" value="KAG5378755.1"/>
    <property type="molecule type" value="Genomic_DNA"/>
</dbReference>
<gene>
    <name evidence="2" type="primary">A07g504610.1_BraROA</name>
    <name evidence="2" type="ORF">IGI04_026597</name>
</gene>
<organism evidence="2 3">
    <name type="scientific">Brassica rapa subsp. trilocularis</name>
    <dbReference type="NCBI Taxonomy" id="1813537"/>
    <lineage>
        <taxon>Eukaryota</taxon>
        <taxon>Viridiplantae</taxon>
        <taxon>Streptophyta</taxon>
        <taxon>Embryophyta</taxon>
        <taxon>Tracheophyta</taxon>
        <taxon>Spermatophyta</taxon>
        <taxon>Magnoliopsida</taxon>
        <taxon>eudicotyledons</taxon>
        <taxon>Gunneridae</taxon>
        <taxon>Pentapetalae</taxon>
        <taxon>rosids</taxon>
        <taxon>malvids</taxon>
        <taxon>Brassicales</taxon>
        <taxon>Brassicaceae</taxon>
        <taxon>Brassiceae</taxon>
        <taxon>Brassica</taxon>
    </lineage>
</organism>
<feature type="non-terminal residue" evidence="2">
    <location>
        <position position="1"/>
    </location>
</feature>
<evidence type="ECO:0000313" key="2">
    <source>
        <dbReference type="EMBL" id="KAG5378755.1"/>
    </source>
</evidence>
<comment type="caution">
    <text evidence="2">The sequence shown here is derived from an EMBL/GenBank/DDBJ whole genome shotgun (WGS) entry which is preliminary data.</text>
</comment>
<accession>A0ABQ7KZ44</accession>
<feature type="compositionally biased region" description="Low complexity" evidence="1">
    <location>
        <begin position="7"/>
        <end position="16"/>
    </location>
</feature>
<evidence type="ECO:0000256" key="1">
    <source>
        <dbReference type="SAM" id="MobiDB-lite"/>
    </source>
</evidence>
<feature type="compositionally biased region" description="Low complexity" evidence="1">
    <location>
        <begin position="30"/>
        <end position="41"/>
    </location>
</feature>
<feature type="compositionally biased region" description="Basic and acidic residues" evidence="1">
    <location>
        <begin position="145"/>
        <end position="160"/>
    </location>
</feature>
<keyword evidence="3" id="KW-1185">Reference proteome</keyword>
<feature type="region of interest" description="Disordered" evidence="1">
    <location>
        <begin position="1"/>
        <end position="167"/>
    </location>
</feature>
<proteinExistence type="predicted"/>
<feature type="compositionally biased region" description="Basic and acidic residues" evidence="1">
    <location>
        <begin position="78"/>
        <end position="101"/>
    </location>
</feature>
<evidence type="ECO:0000313" key="3">
    <source>
        <dbReference type="Proteomes" id="UP000823674"/>
    </source>
</evidence>
<sequence>VKKTAQKKTQITTRAQGPPTTRSTRRDPAAARTHATAQTTTPFGTSPGKPTVDSPGRIGNHSIHPSPPQTPSTPVKTKLGERQSRDRDLIRRRTKGSEAKQRNTFTPRDLDRRRQSYGSLYLAGTGTGVDGAEGASASRRQNQITERETLPRLPHSDRALAPETDPPWTAISRAQARRLEEETKPKLKTTASLVAGGLR</sequence>
<name>A0ABQ7KZ44_BRACM</name>
<reference evidence="2 3" key="1">
    <citation type="submission" date="2021-03" db="EMBL/GenBank/DDBJ databases">
        <authorList>
            <person name="King G.J."/>
            <person name="Bancroft I."/>
            <person name="Baten A."/>
            <person name="Bloomfield J."/>
            <person name="Borpatragohain P."/>
            <person name="He Z."/>
            <person name="Irish N."/>
            <person name="Irwin J."/>
            <person name="Liu K."/>
            <person name="Mauleon R.P."/>
            <person name="Moore J."/>
            <person name="Morris R."/>
            <person name="Ostergaard L."/>
            <person name="Wang B."/>
            <person name="Wells R."/>
        </authorList>
    </citation>
    <scope>NUCLEOTIDE SEQUENCE [LARGE SCALE GENOMIC DNA]</scope>
    <source>
        <strain evidence="2">R-o-18</strain>
        <tissue evidence="2">Leaf</tissue>
    </source>
</reference>